<proteinExistence type="predicted"/>
<dbReference type="EMBL" id="JADWYK010000010">
    <property type="protein sequence ID" value="MBG8555062.1"/>
    <property type="molecule type" value="Genomic_DNA"/>
</dbReference>
<keyword evidence="2" id="KW-1185">Reference proteome</keyword>
<reference evidence="1 2" key="1">
    <citation type="submission" date="2020-11" db="EMBL/GenBank/DDBJ databases">
        <title>Hymenobacter sp.</title>
        <authorList>
            <person name="Kim M.K."/>
        </authorList>
    </citation>
    <scope>NUCLEOTIDE SEQUENCE [LARGE SCALE GENOMIC DNA]</scope>
    <source>
        <strain evidence="1 2">BT594</strain>
    </source>
</reference>
<organism evidence="1 2">
    <name type="scientific">Hymenobacter guriensis</name>
    <dbReference type="NCBI Taxonomy" id="2793065"/>
    <lineage>
        <taxon>Bacteria</taxon>
        <taxon>Pseudomonadati</taxon>
        <taxon>Bacteroidota</taxon>
        <taxon>Cytophagia</taxon>
        <taxon>Cytophagales</taxon>
        <taxon>Hymenobacteraceae</taxon>
        <taxon>Hymenobacter</taxon>
    </lineage>
</organism>
<sequence length="341" mass="38341">MAENTKIEWAHHSFNSWEGCAKVSPGCKYCYAESQHRFLYSALGKNEGPGTCWGISAPRLARSADNWKKPLKWNRTASEQRVRFRVFCASMADVFEQQSELSRAFAGLTAEVPTGKAKQTRTVTFANLDEERIQLFALISVTPQLDWLLLTKRPEAIMATLKRIFRLLCEPDRISTTDKRAFNLLEKWVLDERPPHNVWLGTSVENQAEADARIPHLVRVPAVLHFLSCEPLLSAVDLTPYLAALSWVIVGGESGPHSRPIHPDWVRSLQQQCQQAQVSFFFKQWGEAVPQGQLLGDDYGHSGHQPWLPADGTCLWRVGKKHAGRQLDGQLYDGVADPLAA</sequence>
<accession>A0ABS0L6S4</accession>
<dbReference type="RefSeq" id="WP_196956082.1">
    <property type="nucleotide sequence ID" value="NZ_JADWYK010000010.1"/>
</dbReference>
<dbReference type="InterPro" id="IPR011101">
    <property type="entry name" value="DUF5131"/>
</dbReference>
<name>A0ABS0L6S4_9BACT</name>
<evidence type="ECO:0000313" key="2">
    <source>
        <dbReference type="Proteomes" id="UP000601099"/>
    </source>
</evidence>
<protein>
    <submittedName>
        <fullName evidence="1">Phage Gp37/Gp68 family protein</fullName>
    </submittedName>
</protein>
<dbReference type="Pfam" id="PF07505">
    <property type="entry name" value="DUF5131"/>
    <property type="match status" value="2"/>
</dbReference>
<comment type="caution">
    <text evidence="1">The sequence shown here is derived from an EMBL/GenBank/DDBJ whole genome shotgun (WGS) entry which is preliminary data.</text>
</comment>
<gene>
    <name evidence="1" type="ORF">I5L79_16025</name>
</gene>
<dbReference type="Proteomes" id="UP000601099">
    <property type="component" value="Unassembled WGS sequence"/>
</dbReference>
<evidence type="ECO:0000313" key="1">
    <source>
        <dbReference type="EMBL" id="MBG8555062.1"/>
    </source>
</evidence>